<dbReference type="InterPro" id="IPR025391">
    <property type="entry name" value="DUF4123"/>
</dbReference>
<proteinExistence type="predicted"/>
<evidence type="ECO:0000259" key="1">
    <source>
        <dbReference type="Pfam" id="PF13503"/>
    </source>
</evidence>
<organism evidence="2 3">
    <name type="scientific">Photobacterium kishitanii</name>
    <dbReference type="NCBI Taxonomy" id="318456"/>
    <lineage>
        <taxon>Bacteria</taxon>
        <taxon>Pseudomonadati</taxon>
        <taxon>Pseudomonadota</taxon>
        <taxon>Gammaproteobacteria</taxon>
        <taxon>Vibrionales</taxon>
        <taxon>Vibrionaceae</taxon>
        <taxon>Photobacterium</taxon>
    </lineage>
</organism>
<feature type="domain" description="DUF4123" evidence="1">
    <location>
        <begin position="6"/>
        <end position="111"/>
    </location>
</feature>
<evidence type="ECO:0000313" key="2">
    <source>
        <dbReference type="EMBL" id="PSU99271.1"/>
    </source>
</evidence>
<dbReference type="RefSeq" id="WP_107289598.1">
    <property type="nucleotide sequence ID" value="NZ_PYNF01000006.1"/>
</dbReference>
<accession>A0A2T3KJ15</accession>
<dbReference type="EMBL" id="PYNF01000006">
    <property type="protein sequence ID" value="PSU99271.1"/>
    <property type="molecule type" value="Genomic_DNA"/>
</dbReference>
<gene>
    <name evidence="2" type="ORF">C9J27_09930</name>
</gene>
<dbReference type="AlphaFoldDB" id="A0A2T3KJ15"/>
<name>A0A2T3KJ15_9GAMM</name>
<reference evidence="2 3" key="1">
    <citation type="submission" date="2018-01" db="EMBL/GenBank/DDBJ databases">
        <title>Whole genome sequencing of Histamine producing bacteria.</title>
        <authorList>
            <person name="Butler K."/>
        </authorList>
    </citation>
    <scope>NUCLEOTIDE SEQUENCE [LARGE SCALE GENOMIC DNA]</scope>
    <source>
        <strain evidence="2 3">FS-7.2</strain>
    </source>
</reference>
<protein>
    <recommendedName>
        <fullName evidence="1">DUF4123 domain-containing protein</fullName>
    </recommendedName>
</protein>
<dbReference type="Proteomes" id="UP000241426">
    <property type="component" value="Unassembled WGS sequence"/>
</dbReference>
<evidence type="ECO:0000313" key="3">
    <source>
        <dbReference type="Proteomes" id="UP000241426"/>
    </source>
</evidence>
<sequence length="178" mass="20832">MHRETYWLIVDTVRVKDAEIMVRKAFDIKNSIPLFKGCQFEHLLPQSPLVIELGPDTDVLNKWLSLPFLNINSVIFKADENVHQDELLSHLQALLIAYIDGHKMLFRYYTNAMWCDVKKNKMELDPLDLIALLGPAQSFYWVDDKQQIQSISRTLIPYVQYKSLAVCTLISPYFKQWI</sequence>
<comment type="caution">
    <text evidence="2">The sequence shown here is derived from an EMBL/GenBank/DDBJ whole genome shotgun (WGS) entry which is preliminary data.</text>
</comment>
<dbReference type="Pfam" id="PF13503">
    <property type="entry name" value="DUF4123"/>
    <property type="match status" value="1"/>
</dbReference>